<reference evidence="18" key="1">
    <citation type="submission" date="2020-10" db="EMBL/GenBank/DDBJ databases">
        <title>Chromosome-scale genome assembly of the Allis shad, Alosa alosa.</title>
        <authorList>
            <person name="Margot Z."/>
            <person name="Christophe K."/>
            <person name="Cabau C."/>
            <person name="Louis A."/>
            <person name="Berthelot C."/>
            <person name="Parey E."/>
            <person name="Roest Crollius H."/>
            <person name="Montfort J."/>
            <person name="Robinson-Rechavi M."/>
            <person name="Bucao C."/>
            <person name="Bouchez O."/>
            <person name="Gislard M."/>
            <person name="Lluch J."/>
            <person name="Milhes M."/>
            <person name="Lampietro C."/>
            <person name="Lopez Roques C."/>
            <person name="Donnadieu C."/>
            <person name="Braasch I."/>
            <person name="Desvignes T."/>
            <person name="Postlethwait J."/>
            <person name="Bobe J."/>
            <person name="Guiguen Y."/>
        </authorList>
    </citation>
    <scope>NUCLEOTIDE SEQUENCE</scope>
    <source>
        <strain evidence="18">M-15738</strain>
        <tissue evidence="18">Blood</tissue>
    </source>
</reference>
<feature type="transmembrane region" description="Helical" evidence="17">
    <location>
        <begin position="12"/>
        <end position="29"/>
    </location>
</feature>
<dbReference type="GO" id="GO:0008395">
    <property type="term" value="F:steroid hydroxylase activity"/>
    <property type="evidence" value="ECO:0007669"/>
    <property type="project" value="TreeGrafter"/>
</dbReference>
<evidence type="ECO:0000256" key="6">
    <source>
        <dbReference type="ARBA" id="ARBA00022723"/>
    </source>
</evidence>
<keyword evidence="5 14" id="KW-0349">Heme</keyword>
<comment type="function">
    <text evidence="16">Cytochromes P450 are a group of heme-thiolate monooxygenases. In liver microsomes, this enzyme is involved in an NADPH-dependent electron transport pathway. It oxidizes a variety of structurally unrelated compounds, including steroids, fatty acids, and xenobiotics.</text>
</comment>
<evidence type="ECO:0000256" key="3">
    <source>
        <dbReference type="ARBA" id="ARBA00004406"/>
    </source>
</evidence>
<dbReference type="InterPro" id="IPR002402">
    <property type="entry name" value="Cyt_P450_E_grp-II"/>
</dbReference>
<dbReference type="FunFam" id="1.10.630.10:FF:000003">
    <property type="entry name" value="cytochrome P450 3A12-like isoform X2"/>
    <property type="match status" value="1"/>
</dbReference>
<dbReference type="InterPro" id="IPR036396">
    <property type="entry name" value="Cyt_P450_sf"/>
</dbReference>
<dbReference type="PANTHER" id="PTHR24302">
    <property type="entry name" value="CYTOCHROME P450 FAMILY 3"/>
    <property type="match status" value="1"/>
</dbReference>
<dbReference type="Gene3D" id="1.10.630.10">
    <property type="entry name" value="Cytochrome P450"/>
    <property type="match status" value="1"/>
</dbReference>
<proteinExistence type="inferred from homology"/>
<comment type="caution">
    <text evidence="18">The sequence shown here is derived from an EMBL/GenBank/DDBJ whole genome shotgun (WGS) entry which is preliminary data.</text>
</comment>
<feature type="binding site" description="axial binding residue" evidence="14">
    <location>
        <position position="448"/>
    </location>
    <ligand>
        <name>heme</name>
        <dbReference type="ChEBI" id="CHEBI:30413"/>
    </ligand>
    <ligandPart>
        <name>Fe</name>
        <dbReference type="ChEBI" id="CHEBI:18248"/>
    </ligandPart>
</feature>
<dbReference type="SUPFAM" id="SSF48264">
    <property type="entry name" value="Cytochrome P450"/>
    <property type="match status" value="1"/>
</dbReference>
<dbReference type="Proteomes" id="UP000823561">
    <property type="component" value="Chromosome 7"/>
</dbReference>
<gene>
    <name evidence="18" type="ORF">AALO_G00100500</name>
</gene>
<dbReference type="InterPro" id="IPR017972">
    <property type="entry name" value="Cyt_P450_CS"/>
</dbReference>
<evidence type="ECO:0000256" key="14">
    <source>
        <dbReference type="PIRSR" id="PIRSR602402-1"/>
    </source>
</evidence>
<feature type="transmembrane region" description="Helical" evidence="17">
    <location>
        <begin position="216"/>
        <end position="234"/>
    </location>
</feature>
<evidence type="ECO:0000256" key="16">
    <source>
        <dbReference type="RuleBase" id="RU368049"/>
    </source>
</evidence>
<comment type="similarity">
    <text evidence="4 15">Belongs to the cytochrome P450 family.</text>
</comment>
<dbReference type="PRINTS" id="PR00385">
    <property type="entry name" value="P450"/>
</dbReference>
<organism evidence="18 19">
    <name type="scientific">Alosa alosa</name>
    <name type="common">allis shad</name>
    <dbReference type="NCBI Taxonomy" id="278164"/>
    <lineage>
        <taxon>Eukaryota</taxon>
        <taxon>Metazoa</taxon>
        <taxon>Chordata</taxon>
        <taxon>Craniata</taxon>
        <taxon>Vertebrata</taxon>
        <taxon>Euteleostomi</taxon>
        <taxon>Actinopterygii</taxon>
        <taxon>Neopterygii</taxon>
        <taxon>Teleostei</taxon>
        <taxon>Clupei</taxon>
        <taxon>Clupeiformes</taxon>
        <taxon>Clupeoidei</taxon>
        <taxon>Clupeidae</taxon>
        <taxon>Alosa</taxon>
    </lineage>
</organism>
<dbReference type="Pfam" id="PF00067">
    <property type="entry name" value="p450"/>
    <property type="match status" value="1"/>
</dbReference>
<dbReference type="PANTHER" id="PTHR24302:SF32">
    <property type="entry name" value="CYTOCHROME P450, FAMILY 3, SUBFAMILY A, POLYPEPTIDE 65"/>
    <property type="match status" value="1"/>
</dbReference>
<evidence type="ECO:0000256" key="15">
    <source>
        <dbReference type="RuleBase" id="RU000461"/>
    </source>
</evidence>
<evidence type="ECO:0000256" key="11">
    <source>
        <dbReference type="ARBA" id="ARBA00023033"/>
    </source>
</evidence>
<dbReference type="GO" id="GO:0020037">
    <property type="term" value="F:heme binding"/>
    <property type="evidence" value="ECO:0007669"/>
    <property type="project" value="UniProtKB-UniRule"/>
</dbReference>
<dbReference type="PRINTS" id="PR00464">
    <property type="entry name" value="EP450II"/>
</dbReference>
<protein>
    <recommendedName>
        <fullName evidence="16">Cytochrome P450 3A</fullName>
        <ecNumber evidence="16">1.14.14.-</ecNumber>
    </recommendedName>
</protein>
<keyword evidence="10 14" id="KW-0408">Iron</keyword>
<evidence type="ECO:0000313" key="19">
    <source>
        <dbReference type="Proteomes" id="UP000823561"/>
    </source>
</evidence>
<name>A0AAV6GUG5_9TELE</name>
<keyword evidence="8 16" id="KW-0492">Microsome</keyword>
<evidence type="ECO:0000313" key="18">
    <source>
        <dbReference type="EMBL" id="KAG5278580.1"/>
    </source>
</evidence>
<dbReference type="InterPro" id="IPR008072">
    <property type="entry name" value="Cyt_P450_E_CYP3A"/>
</dbReference>
<dbReference type="PRINTS" id="PR01689">
    <property type="entry name" value="EP450IICYP3A"/>
</dbReference>
<evidence type="ECO:0000256" key="1">
    <source>
        <dbReference type="ARBA" id="ARBA00001971"/>
    </source>
</evidence>
<evidence type="ECO:0000256" key="17">
    <source>
        <dbReference type="SAM" id="Phobius"/>
    </source>
</evidence>
<keyword evidence="17" id="KW-0812">Transmembrane</keyword>
<comment type="cofactor">
    <cofactor evidence="1 14 16">
        <name>heme</name>
        <dbReference type="ChEBI" id="CHEBI:30413"/>
    </cofactor>
</comment>
<dbReference type="GO" id="GO:0016712">
    <property type="term" value="F:oxidoreductase activity, acting on paired donors, with incorporation or reduction of molecular oxygen, reduced flavin or flavoprotein as one donor, and incorporation of one atom of oxygen"/>
    <property type="evidence" value="ECO:0007669"/>
    <property type="project" value="UniProtKB-EC"/>
</dbReference>
<comment type="catalytic activity">
    <reaction evidence="13 16">
        <text>an organic molecule + reduced [NADPH--hemoprotein reductase] + O2 = an alcohol + oxidized [NADPH--hemoprotein reductase] + H2O + H(+)</text>
        <dbReference type="Rhea" id="RHEA:17149"/>
        <dbReference type="Rhea" id="RHEA-COMP:11964"/>
        <dbReference type="Rhea" id="RHEA-COMP:11965"/>
        <dbReference type="ChEBI" id="CHEBI:15377"/>
        <dbReference type="ChEBI" id="CHEBI:15378"/>
        <dbReference type="ChEBI" id="CHEBI:15379"/>
        <dbReference type="ChEBI" id="CHEBI:30879"/>
        <dbReference type="ChEBI" id="CHEBI:57618"/>
        <dbReference type="ChEBI" id="CHEBI:58210"/>
        <dbReference type="ChEBI" id="CHEBI:142491"/>
        <dbReference type="EC" id="1.14.14.1"/>
    </reaction>
</comment>
<dbReference type="GO" id="GO:0005506">
    <property type="term" value="F:iron ion binding"/>
    <property type="evidence" value="ECO:0007669"/>
    <property type="project" value="UniProtKB-UniRule"/>
</dbReference>
<keyword evidence="17" id="KW-1133">Transmembrane helix</keyword>
<evidence type="ECO:0000256" key="13">
    <source>
        <dbReference type="ARBA" id="ARBA00047827"/>
    </source>
</evidence>
<dbReference type="PROSITE" id="PS00086">
    <property type="entry name" value="CYTOCHROME_P450"/>
    <property type="match status" value="1"/>
</dbReference>
<evidence type="ECO:0000256" key="10">
    <source>
        <dbReference type="ARBA" id="ARBA00023004"/>
    </source>
</evidence>
<keyword evidence="11 15" id="KW-0503">Monooxygenase</keyword>
<dbReference type="InterPro" id="IPR050705">
    <property type="entry name" value="Cytochrome_P450_3A"/>
</dbReference>
<evidence type="ECO:0000256" key="7">
    <source>
        <dbReference type="ARBA" id="ARBA00022824"/>
    </source>
</evidence>
<dbReference type="EC" id="1.14.14.-" evidence="16"/>
<evidence type="ECO:0000256" key="12">
    <source>
        <dbReference type="ARBA" id="ARBA00023136"/>
    </source>
</evidence>
<keyword evidence="6 14" id="KW-0479">Metal-binding</keyword>
<evidence type="ECO:0000256" key="9">
    <source>
        <dbReference type="ARBA" id="ARBA00023002"/>
    </source>
</evidence>
<keyword evidence="19" id="KW-1185">Reference proteome</keyword>
<dbReference type="EMBL" id="JADWDJ010000007">
    <property type="protein sequence ID" value="KAG5278580.1"/>
    <property type="molecule type" value="Genomic_DNA"/>
</dbReference>
<evidence type="ECO:0000256" key="8">
    <source>
        <dbReference type="ARBA" id="ARBA00022848"/>
    </source>
</evidence>
<accession>A0AAV6GUG5</accession>
<evidence type="ECO:0000256" key="2">
    <source>
        <dbReference type="ARBA" id="ARBA00004174"/>
    </source>
</evidence>
<sequence>MLSYLSFLSTQTWTLLLLFLGLLLLYGYWPYGIFKKLGVPGPKPVLFFGNMLNYGKGLHHFDMECFKKYGKMWGIFEGRQPILCIMDTELIKTVLVKECYSYFTNRRNVGLNGELYDAVGIAENEHWRRIRSVLSPSFTSGRLKEMFGIMKTHSHNLVNSMKKDADLGRPSDTKEYFGAYSMDVVTSTAFSVDIDSLNNPKDPFVTNIKKMLKFDVLNPLLLIIGFFPFMTPILEKMNFSLFPVSVTDYFFAALQTIKSQREANSHQNRVDFLQLMMDSQAPQKENGAGDGAHKGLSDHEILSQALVFIFAGYETSSSTMNFLFYNLATNPDTLKKLHDEIDEVFPDKAEVQYEALMQMEYLDSVINETLRLYPPVPRIDRACKKTVDVGGVIIPKDAVVMVPTYTLHRDPEIWTDPETFKPERFSKENKESIDPYTYMPFGLGPRNCIGMRFALISMKLAIVELLQRFTITTCAETEIPVELECQFTMAPKRPIKLQLSPRSAGA</sequence>
<evidence type="ECO:0000256" key="4">
    <source>
        <dbReference type="ARBA" id="ARBA00010617"/>
    </source>
</evidence>
<dbReference type="GO" id="GO:0005789">
    <property type="term" value="C:endoplasmic reticulum membrane"/>
    <property type="evidence" value="ECO:0007669"/>
    <property type="project" value="UniProtKB-SubCell"/>
</dbReference>
<keyword evidence="12 17" id="KW-0472">Membrane</keyword>
<dbReference type="InterPro" id="IPR001128">
    <property type="entry name" value="Cyt_P450"/>
</dbReference>
<evidence type="ECO:0000256" key="5">
    <source>
        <dbReference type="ARBA" id="ARBA00022617"/>
    </source>
</evidence>
<keyword evidence="9 15" id="KW-0560">Oxidoreductase</keyword>
<keyword evidence="7 16" id="KW-0256">Endoplasmic reticulum</keyword>
<dbReference type="AlphaFoldDB" id="A0AAV6GUG5"/>
<comment type="subcellular location">
    <subcellularLocation>
        <location evidence="3 16">Endoplasmic reticulum membrane</location>
        <topology evidence="3">Peripheral membrane protein</topology>
    </subcellularLocation>
    <subcellularLocation>
        <location evidence="2 16">Microsome membrane</location>
        <topology evidence="2">Peripheral membrane protein</topology>
    </subcellularLocation>
</comment>